<evidence type="ECO:0000256" key="1">
    <source>
        <dbReference type="SAM" id="MobiDB-lite"/>
    </source>
</evidence>
<dbReference type="Proteomes" id="UP000621386">
    <property type="component" value="Unassembled WGS sequence"/>
</dbReference>
<evidence type="ECO:0000313" key="3">
    <source>
        <dbReference type="Proteomes" id="UP000621386"/>
    </source>
</evidence>
<name>A0ABS1PBY2_9ACTN</name>
<feature type="compositionally biased region" description="Basic and acidic residues" evidence="1">
    <location>
        <begin position="181"/>
        <end position="192"/>
    </location>
</feature>
<dbReference type="EMBL" id="JAERRH010000025">
    <property type="protein sequence ID" value="MBL1109866.1"/>
    <property type="molecule type" value="Genomic_DNA"/>
</dbReference>
<evidence type="ECO:0000313" key="2">
    <source>
        <dbReference type="EMBL" id="MBL1109866.1"/>
    </source>
</evidence>
<accession>A0ABS1PBY2</accession>
<proteinExistence type="predicted"/>
<feature type="region of interest" description="Disordered" evidence="1">
    <location>
        <begin position="173"/>
        <end position="213"/>
    </location>
</feature>
<protein>
    <submittedName>
        <fullName evidence="2">Uncharacterized protein</fullName>
    </submittedName>
</protein>
<sequence length="250" mass="26467">MDAIEAVNWSAIPNPTGHGCDDPQRVAHALRLLTVSTTANQTGDAASLLAGSGFVCGHAAMVFPAAYAATPILLDLLEHGRRPRIKDAALALLSDALDCYPAAGHNRVDTAYGTGVPLCCAIARLLRGRSSALLTHGARGKRLLRDAELHWRLVLQQTEPQPDGTVTAIAALEGTPPHTPTEAELHTPRTDKPTTPTLRIDTDEPTTPTLRIDTLSTDTSAAAWVRLTHTPSPPPPGSALHPAECGLREH</sequence>
<feature type="region of interest" description="Disordered" evidence="1">
    <location>
        <begin position="228"/>
        <end position="250"/>
    </location>
</feature>
<comment type="caution">
    <text evidence="2">The sequence shown here is derived from an EMBL/GenBank/DDBJ whole genome shotgun (WGS) entry which is preliminary data.</text>
</comment>
<gene>
    <name evidence="2" type="ORF">JK361_35750</name>
</gene>
<dbReference type="RefSeq" id="WP_201826400.1">
    <property type="nucleotide sequence ID" value="NZ_JAERRH010000025.1"/>
</dbReference>
<reference evidence="2 3" key="1">
    <citation type="submission" date="2021-01" db="EMBL/GenBank/DDBJ databases">
        <title>WGS of actinomycetes isolated from Thailand.</title>
        <authorList>
            <person name="Thawai C."/>
        </authorList>
    </citation>
    <scope>NUCLEOTIDE SEQUENCE [LARGE SCALE GENOMIC DNA]</scope>
    <source>
        <strain evidence="2 3">CH5-8</strain>
    </source>
</reference>
<keyword evidence="3" id="KW-1185">Reference proteome</keyword>
<organism evidence="2 3">
    <name type="scientific">Streptomyces musisoli</name>
    <dbReference type="NCBI Taxonomy" id="2802280"/>
    <lineage>
        <taxon>Bacteria</taxon>
        <taxon>Bacillati</taxon>
        <taxon>Actinomycetota</taxon>
        <taxon>Actinomycetes</taxon>
        <taxon>Kitasatosporales</taxon>
        <taxon>Streptomycetaceae</taxon>
        <taxon>Streptomyces</taxon>
    </lineage>
</organism>